<protein>
    <submittedName>
        <fullName evidence="1">Uncharacterized protein</fullName>
    </submittedName>
</protein>
<sequence>MFDKFSDEKVELLREIGFGCLMNLNKQDRFNRQLAFWLLLMMDQGNGSLILSNKLQVVSESFRRSPCSFF</sequence>
<dbReference type="EMBL" id="GBRH01252530">
    <property type="protein sequence ID" value="JAD45365.1"/>
    <property type="molecule type" value="Transcribed_RNA"/>
</dbReference>
<proteinExistence type="predicted"/>
<reference evidence="1" key="1">
    <citation type="submission" date="2014-09" db="EMBL/GenBank/DDBJ databases">
        <authorList>
            <person name="Magalhaes I.L.F."/>
            <person name="Oliveira U."/>
            <person name="Santos F.R."/>
            <person name="Vidigal T.H.D.A."/>
            <person name="Brescovit A.D."/>
            <person name="Santos A.J."/>
        </authorList>
    </citation>
    <scope>NUCLEOTIDE SEQUENCE</scope>
    <source>
        <tissue evidence="1">Shoot tissue taken approximately 20 cm above the soil surface</tissue>
    </source>
</reference>
<dbReference type="AlphaFoldDB" id="A0A0A9A8P1"/>
<accession>A0A0A9A8P1</accession>
<evidence type="ECO:0000313" key="1">
    <source>
        <dbReference type="EMBL" id="JAD45365.1"/>
    </source>
</evidence>
<organism evidence="1">
    <name type="scientific">Arundo donax</name>
    <name type="common">Giant reed</name>
    <name type="synonym">Donax arundinaceus</name>
    <dbReference type="NCBI Taxonomy" id="35708"/>
    <lineage>
        <taxon>Eukaryota</taxon>
        <taxon>Viridiplantae</taxon>
        <taxon>Streptophyta</taxon>
        <taxon>Embryophyta</taxon>
        <taxon>Tracheophyta</taxon>
        <taxon>Spermatophyta</taxon>
        <taxon>Magnoliopsida</taxon>
        <taxon>Liliopsida</taxon>
        <taxon>Poales</taxon>
        <taxon>Poaceae</taxon>
        <taxon>PACMAD clade</taxon>
        <taxon>Arundinoideae</taxon>
        <taxon>Arundineae</taxon>
        <taxon>Arundo</taxon>
    </lineage>
</organism>
<name>A0A0A9A8P1_ARUDO</name>
<reference evidence="1" key="2">
    <citation type="journal article" date="2015" name="Data Brief">
        <title>Shoot transcriptome of the giant reed, Arundo donax.</title>
        <authorList>
            <person name="Barrero R.A."/>
            <person name="Guerrero F.D."/>
            <person name="Moolhuijzen P."/>
            <person name="Goolsby J.A."/>
            <person name="Tidwell J."/>
            <person name="Bellgard S.E."/>
            <person name="Bellgard M.I."/>
        </authorList>
    </citation>
    <scope>NUCLEOTIDE SEQUENCE</scope>
    <source>
        <tissue evidence="1">Shoot tissue taken approximately 20 cm above the soil surface</tissue>
    </source>
</reference>